<accession>A0ACB7T9M8</accession>
<name>A0ACB7T9M8_HYAAI</name>
<protein>
    <submittedName>
        <fullName evidence="1">Uncharacterized protein</fullName>
    </submittedName>
</protein>
<dbReference type="Proteomes" id="UP000821845">
    <property type="component" value="Chromosome 1"/>
</dbReference>
<keyword evidence="2" id="KW-1185">Reference proteome</keyword>
<evidence type="ECO:0000313" key="2">
    <source>
        <dbReference type="Proteomes" id="UP000821845"/>
    </source>
</evidence>
<comment type="caution">
    <text evidence="1">The sequence shown here is derived from an EMBL/GenBank/DDBJ whole genome shotgun (WGS) entry which is preliminary data.</text>
</comment>
<organism evidence="1 2">
    <name type="scientific">Hyalomma asiaticum</name>
    <name type="common">Tick</name>
    <dbReference type="NCBI Taxonomy" id="266040"/>
    <lineage>
        <taxon>Eukaryota</taxon>
        <taxon>Metazoa</taxon>
        <taxon>Ecdysozoa</taxon>
        <taxon>Arthropoda</taxon>
        <taxon>Chelicerata</taxon>
        <taxon>Arachnida</taxon>
        <taxon>Acari</taxon>
        <taxon>Parasitiformes</taxon>
        <taxon>Ixodida</taxon>
        <taxon>Ixodoidea</taxon>
        <taxon>Ixodidae</taxon>
        <taxon>Hyalomminae</taxon>
        <taxon>Hyalomma</taxon>
    </lineage>
</organism>
<reference evidence="1" key="1">
    <citation type="submission" date="2020-05" db="EMBL/GenBank/DDBJ databases">
        <title>Large-scale comparative analyses of tick genomes elucidate their genetic diversity and vector capacities.</title>
        <authorList>
            <person name="Jia N."/>
            <person name="Wang J."/>
            <person name="Shi W."/>
            <person name="Du L."/>
            <person name="Sun Y."/>
            <person name="Zhan W."/>
            <person name="Jiang J."/>
            <person name="Wang Q."/>
            <person name="Zhang B."/>
            <person name="Ji P."/>
            <person name="Sakyi L.B."/>
            <person name="Cui X."/>
            <person name="Yuan T."/>
            <person name="Jiang B."/>
            <person name="Yang W."/>
            <person name="Lam T.T.-Y."/>
            <person name="Chang Q."/>
            <person name="Ding S."/>
            <person name="Wang X."/>
            <person name="Zhu J."/>
            <person name="Ruan X."/>
            <person name="Zhao L."/>
            <person name="Wei J."/>
            <person name="Que T."/>
            <person name="Du C."/>
            <person name="Cheng J."/>
            <person name="Dai P."/>
            <person name="Han X."/>
            <person name="Huang E."/>
            <person name="Gao Y."/>
            <person name="Liu J."/>
            <person name="Shao H."/>
            <person name="Ye R."/>
            <person name="Li L."/>
            <person name="Wei W."/>
            <person name="Wang X."/>
            <person name="Wang C."/>
            <person name="Yang T."/>
            <person name="Huo Q."/>
            <person name="Li W."/>
            <person name="Guo W."/>
            <person name="Chen H."/>
            <person name="Zhou L."/>
            <person name="Ni X."/>
            <person name="Tian J."/>
            <person name="Zhou Y."/>
            <person name="Sheng Y."/>
            <person name="Liu T."/>
            <person name="Pan Y."/>
            <person name="Xia L."/>
            <person name="Li J."/>
            <person name="Zhao F."/>
            <person name="Cao W."/>
        </authorList>
    </citation>
    <scope>NUCLEOTIDE SEQUENCE</scope>
    <source>
        <strain evidence="1">Hyas-2018</strain>
    </source>
</reference>
<gene>
    <name evidence="1" type="ORF">HPB50_002259</name>
</gene>
<proteinExistence type="predicted"/>
<sequence>MLAHYRKQGRRYSPAHKKPNGEQAMTWRKLQAGIYQHGMLLHAMYPGSYGRDGRFCPPDRPNTLGHMVLGWKNNTHIPRTSPPTGTTRMNEAAHLDEEGIDQW</sequence>
<evidence type="ECO:0000313" key="1">
    <source>
        <dbReference type="EMBL" id="KAH6944192.1"/>
    </source>
</evidence>
<dbReference type="EMBL" id="CM023481">
    <property type="protein sequence ID" value="KAH6944192.1"/>
    <property type="molecule type" value="Genomic_DNA"/>
</dbReference>